<evidence type="ECO:0000313" key="2">
    <source>
        <dbReference type="EMBL" id="MXP62463.1"/>
    </source>
</evidence>
<keyword evidence="1" id="KW-1133">Transmembrane helix</keyword>
<keyword evidence="1" id="KW-0472">Membrane</keyword>
<proteinExistence type="predicted"/>
<reference evidence="2 3" key="1">
    <citation type="submission" date="2019-03" db="EMBL/GenBank/DDBJ databases">
        <title>Roseomonas sp. a novel Roseomonas species isolated from Sea whip Gorgonian.</title>
        <authorList>
            <person name="Li F."/>
            <person name="Pan X."/>
            <person name="Huang S."/>
            <person name="Li Z."/>
            <person name="Meng B."/>
        </authorList>
    </citation>
    <scope>NUCLEOTIDE SEQUENCE [LARGE SCALE GENOMIC DNA]</scope>
    <source>
        <strain evidence="2 3">M0104</strain>
    </source>
</reference>
<name>A0A845B486_9PROT</name>
<dbReference type="RefSeq" id="WP_160935564.1">
    <property type="nucleotide sequence ID" value="NZ_SNVJ01000002.1"/>
</dbReference>
<accession>A0A845B486</accession>
<dbReference type="EMBL" id="SNVJ01000002">
    <property type="protein sequence ID" value="MXP62463.1"/>
    <property type="molecule type" value="Genomic_DNA"/>
</dbReference>
<gene>
    <name evidence="2" type="ORF">E0493_03725</name>
</gene>
<keyword evidence="3" id="KW-1185">Reference proteome</keyword>
<dbReference type="AlphaFoldDB" id="A0A845B486"/>
<organism evidence="2 3">
    <name type="scientific">Teichococcus coralli</name>
    <dbReference type="NCBI Taxonomy" id="2545983"/>
    <lineage>
        <taxon>Bacteria</taxon>
        <taxon>Pseudomonadati</taxon>
        <taxon>Pseudomonadota</taxon>
        <taxon>Alphaproteobacteria</taxon>
        <taxon>Acetobacterales</taxon>
        <taxon>Roseomonadaceae</taxon>
        <taxon>Roseomonas</taxon>
    </lineage>
</organism>
<sequence>MAEATHEIDFVEVKADDILAERARGWDQFTTAAKWGIGAIIVLLLAIYLFWG</sequence>
<dbReference type="Gene3D" id="1.20.5.160">
    <property type="entry name" value="Bacterial aa3 type cytochrome c oxidase subunit IV"/>
    <property type="match status" value="1"/>
</dbReference>
<feature type="transmembrane region" description="Helical" evidence="1">
    <location>
        <begin position="32"/>
        <end position="51"/>
    </location>
</feature>
<dbReference type="InterPro" id="IPR036596">
    <property type="entry name" value="Cyt-C_aa3_sf"/>
</dbReference>
<dbReference type="Proteomes" id="UP000460715">
    <property type="component" value="Unassembled WGS sequence"/>
</dbReference>
<evidence type="ECO:0000313" key="3">
    <source>
        <dbReference type="Proteomes" id="UP000460715"/>
    </source>
</evidence>
<keyword evidence="1" id="KW-0812">Transmembrane</keyword>
<comment type="caution">
    <text evidence="2">The sequence shown here is derived from an EMBL/GenBank/DDBJ whole genome shotgun (WGS) entry which is preliminary data.</text>
</comment>
<protein>
    <submittedName>
        <fullName evidence="2">Preprotein translocase subunit SecE</fullName>
    </submittedName>
</protein>
<evidence type="ECO:0000256" key="1">
    <source>
        <dbReference type="SAM" id="Phobius"/>
    </source>
</evidence>
<dbReference type="OrthoDB" id="7282883at2"/>